<feature type="coiled-coil region" evidence="1">
    <location>
        <begin position="106"/>
        <end position="133"/>
    </location>
</feature>
<dbReference type="InterPro" id="IPR053005">
    <property type="entry name" value="Nuclear_Pos-Cytoskel_Interact"/>
</dbReference>
<feature type="region of interest" description="Disordered" evidence="2">
    <location>
        <begin position="413"/>
        <end position="534"/>
    </location>
</feature>
<evidence type="ECO:0000256" key="1">
    <source>
        <dbReference type="SAM" id="Coils"/>
    </source>
</evidence>
<organism evidence="4 5">
    <name type="scientific">Cytospora mali</name>
    <name type="common">Apple Valsa canker fungus</name>
    <name type="synonym">Valsa mali</name>
    <dbReference type="NCBI Taxonomy" id="578113"/>
    <lineage>
        <taxon>Eukaryota</taxon>
        <taxon>Fungi</taxon>
        <taxon>Dikarya</taxon>
        <taxon>Ascomycota</taxon>
        <taxon>Pezizomycotina</taxon>
        <taxon>Sordariomycetes</taxon>
        <taxon>Sordariomycetidae</taxon>
        <taxon>Diaporthales</taxon>
        <taxon>Cytosporaceae</taxon>
        <taxon>Cytospora</taxon>
    </lineage>
</organism>
<feature type="compositionally biased region" description="Polar residues" evidence="2">
    <location>
        <begin position="895"/>
        <end position="916"/>
    </location>
</feature>
<dbReference type="EMBL" id="CM003109">
    <property type="protein sequence ID" value="KUI74282.1"/>
    <property type="molecule type" value="Genomic_DNA"/>
</dbReference>
<feature type="compositionally biased region" description="Polar residues" evidence="2">
    <location>
        <begin position="443"/>
        <end position="457"/>
    </location>
</feature>
<evidence type="ECO:0000313" key="5">
    <source>
        <dbReference type="Proteomes" id="UP000078559"/>
    </source>
</evidence>
<dbReference type="GO" id="GO:0005938">
    <property type="term" value="C:cell cortex"/>
    <property type="evidence" value="ECO:0007669"/>
    <property type="project" value="InterPro"/>
</dbReference>
<feature type="region of interest" description="Disordered" evidence="2">
    <location>
        <begin position="238"/>
        <end position="263"/>
    </location>
</feature>
<gene>
    <name evidence="4" type="ORF">VM1G_09996</name>
</gene>
<protein>
    <submittedName>
        <fullName evidence="4">Anucleate primary sterigmata protein A</fullName>
    </submittedName>
</protein>
<feature type="compositionally biased region" description="Basic and acidic residues" evidence="2">
    <location>
        <begin position="1176"/>
        <end position="1185"/>
    </location>
</feature>
<feature type="compositionally biased region" description="Acidic residues" evidence="2">
    <location>
        <begin position="1"/>
        <end position="10"/>
    </location>
</feature>
<reference evidence="4" key="1">
    <citation type="submission" date="2014-12" db="EMBL/GenBank/DDBJ databases">
        <title>Genome Sequence of Valsa Canker Pathogens Uncovers a Specific Adaption of Colonization on Woody Bark.</title>
        <authorList>
            <person name="Yin Z."/>
            <person name="Liu H."/>
            <person name="Gao X."/>
            <person name="Li Z."/>
            <person name="Song N."/>
            <person name="Ke X."/>
            <person name="Dai Q."/>
            <person name="Wu Y."/>
            <person name="Sun Y."/>
            <person name="Xu J.-R."/>
            <person name="Kang Z.K."/>
            <person name="Wang L."/>
            <person name="Huang L."/>
        </authorList>
    </citation>
    <scope>NUCLEOTIDE SEQUENCE [LARGE SCALE GENOMIC DNA]</scope>
    <source>
        <strain evidence="4">03-8</strain>
    </source>
</reference>
<feature type="region of interest" description="Disordered" evidence="2">
    <location>
        <begin position="745"/>
        <end position="765"/>
    </location>
</feature>
<feature type="compositionally biased region" description="Acidic residues" evidence="2">
    <location>
        <begin position="286"/>
        <end position="296"/>
    </location>
</feature>
<feature type="region of interest" description="Disordered" evidence="2">
    <location>
        <begin position="1"/>
        <end position="68"/>
    </location>
</feature>
<dbReference type="PANTHER" id="PTHR28190:SF2">
    <property type="entry name" value="MIGRATION PROTEIN, PUTATIVE (AFU_ORTHOLOGUE AFUA_2G07730)-RELATED"/>
    <property type="match status" value="1"/>
</dbReference>
<keyword evidence="1" id="KW-0175">Coiled coil</keyword>
<feature type="compositionally biased region" description="Low complexity" evidence="2">
    <location>
        <begin position="508"/>
        <end position="518"/>
    </location>
</feature>
<dbReference type="InterPro" id="IPR024774">
    <property type="entry name" value="PH_dom-Mcp5-type"/>
</dbReference>
<dbReference type="GO" id="GO:0005739">
    <property type="term" value="C:mitochondrion"/>
    <property type="evidence" value="ECO:0007669"/>
    <property type="project" value="TreeGrafter"/>
</dbReference>
<dbReference type="GO" id="GO:0000226">
    <property type="term" value="P:microtubule cytoskeleton organization"/>
    <property type="evidence" value="ECO:0007669"/>
    <property type="project" value="TreeGrafter"/>
</dbReference>
<name>A0A194WD51_CYTMA</name>
<feature type="region of interest" description="Disordered" evidence="2">
    <location>
        <begin position="380"/>
        <end position="399"/>
    </location>
</feature>
<feature type="region of interest" description="Disordered" evidence="2">
    <location>
        <begin position="576"/>
        <end position="655"/>
    </location>
</feature>
<dbReference type="SMR" id="A0A194WD51"/>
<feature type="compositionally biased region" description="Basic and acidic residues" evidence="2">
    <location>
        <begin position="818"/>
        <end position="828"/>
    </location>
</feature>
<feature type="region of interest" description="Disordered" evidence="2">
    <location>
        <begin position="286"/>
        <end position="337"/>
    </location>
</feature>
<feature type="compositionally biased region" description="Basic residues" evidence="2">
    <location>
        <begin position="1333"/>
        <end position="1352"/>
    </location>
</feature>
<evidence type="ECO:0000259" key="3">
    <source>
        <dbReference type="Pfam" id="PF12814"/>
    </source>
</evidence>
<feature type="region of interest" description="Disordered" evidence="2">
    <location>
        <begin position="1058"/>
        <end position="1260"/>
    </location>
</feature>
<dbReference type="OrthoDB" id="2149224at2759"/>
<feature type="region of interest" description="Disordered" evidence="2">
    <location>
        <begin position="694"/>
        <end position="718"/>
    </location>
</feature>
<dbReference type="PANTHER" id="PTHR28190">
    <property type="entry name" value="NUCLEAR MIGRATION PROTEIN NUM1"/>
    <property type="match status" value="1"/>
</dbReference>
<feature type="compositionally biased region" description="Polar residues" evidence="2">
    <location>
        <begin position="805"/>
        <end position="817"/>
    </location>
</feature>
<dbReference type="GO" id="GO:0015631">
    <property type="term" value="F:tubulin binding"/>
    <property type="evidence" value="ECO:0007669"/>
    <property type="project" value="TreeGrafter"/>
</dbReference>
<feature type="coiled-coil region" evidence="1">
    <location>
        <begin position="159"/>
        <end position="232"/>
    </location>
</feature>
<dbReference type="Proteomes" id="UP000078559">
    <property type="component" value="Chromosome 12"/>
</dbReference>
<feature type="domain" description="Pleckstrin homology" evidence="3">
    <location>
        <begin position="920"/>
        <end position="1052"/>
    </location>
</feature>
<dbReference type="GO" id="GO:0032065">
    <property type="term" value="P:maintenance of protein location in cell cortex"/>
    <property type="evidence" value="ECO:0007669"/>
    <property type="project" value="InterPro"/>
</dbReference>
<dbReference type="Pfam" id="PF12814">
    <property type="entry name" value="Mcp5_PH"/>
    <property type="match status" value="1"/>
</dbReference>
<feature type="compositionally biased region" description="Pro residues" evidence="2">
    <location>
        <begin position="496"/>
        <end position="507"/>
    </location>
</feature>
<feature type="region of interest" description="Disordered" evidence="2">
    <location>
        <begin position="779"/>
        <end position="916"/>
    </location>
</feature>
<evidence type="ECO:0000313" key="4">
    <source>
        <dbReference type="EMBL" id="KUI74282.1"/>
    </source>
</evidence>
<dbReference type="GO" id="GO:0005543">
    <property type="term" value="F:phospholipid binding"/>
    <property type="evidence" value="ECO:0007669"/>
    <property type="project" value="InterPro"/>
</dbReference>
<feature type="compositionally biased region" description="Polar residues" evidence="2">
    <location>
        <begin position="617"/>
        <end position="630"/>
    </location>
</feature>
<feature type="compositionally biased region" description="Polar residues" evidence="2">
    <location>
        <begin position="1163"/>
        <end position="1175"/>
    </location>
</feature>
<feature type="region of interest" description="Disordered" evidence="2">
    <location>
        <begin position="1319"/>
        <end position="1391"/>
    </location>
</feature>
<feature type="compositionally biased region" description="Polar residues" evidence="2">
    <location>
        <begin position="1225"/>
        <end position="1259"/>
    </location>
</feature>
<proteinExistence type="predicted"/>
<evidence type="ECO:0000256" key="2">
    <source>
        <dbReference type="SAM" id="MobiDB-lite"/>
    </source>
</evidence>
<keyword evidence="5" id="KW-1185">Reference proteome</keyword>
<sequence length="1391" mass="152799">MAAWETEDEMTGPAKPVLTTTMDVRRPRSSRTSSRGSKRSRRSVTPPGKISPSPPPMPGSDKTDKSDRIVRDLATDEKLSILDPRRFTPTLHASLVSEILALRRDQEEKVKVIERLETTLQSTREEEDSVQTKLTSTAKENRSLKRQLTLLEGGTSSALSELARERDEAVEAAAETKKRLETVQKKLKSQEEDTARTYDQWGKDKEEWEAERRNMERKIHVAETRLKTILEEVAAWNAAERNTPAEESDGEDKGRDSDAGSVRSMSIRDSIRFSLVNKLNGHSLADELDFDDDSDYQTDANGRDSVMSNRRHMRNDSRASVMSKSHRRHNSSDSLIRPGSVVRGRFQTPMQIDGSLANGIIQEMDEPPSPAPWKSKVSYTDTGVQYSPPPSPKLALSKAVTPEPTGVSALKARWESHHEGEATEANQRRKRVSMPARPLSIQPPASQSLMVSASAQTIDVPLSPPKTPKMPFREEPSTPKPKPAVMASVSIQTDSPEPPALPAPATPPTARTIPSIAIHPPTNRPSSPRKSLLPQLSKDFGCQVAIADAPMSSVGVQTEEIRVDQRLDKLPAHLHPSAITSRPTSPAPGTEIQTDPDRHFTPVPGNLPPRNPRRLTSQRSISDIASSPRMSTDLEKKDNYPGNNEDGLVSPKSGVRRPHRISSLFAGFEAVSSGDEMDEFDDADMSDSEYRTALTAPRPVKSPEPGRNTPSPVPTYPEEFTSRVAAGKNAVRPVGITSEMLRKGYDEVTPTRKGSKGHLRGSGIGGIRRAAMIQSGIATHQEDAKDPPFPIPTRASSRKPPFNPSLPSDGNRSPTRNDQWRKGRETTHYRANSIRKSRSAAPVPYGKGRHRRRNSRSPPYSPENPEASTVPPLPRNGLTTPKNERGRGRGHRHQPSTNTATTEATGFQSNASSQAGSTNVVDAIAQTMVGEWMFKYVRRRKSFGMANDNAGKDDSSNDRHKRWVWLAPYERAILWSSKQPSSGSALLGKSGRKLTIQSVLDVKDDNPPPKGETPVFNRSILILTPQRALKFTAVNAERHYLWLTSLSFLAHSQQQVPDLPAPVSKAPDFELPPSKAKTRRPRIRDSIRLAKGHNINNNNNNHNHANNNLQFPRSGSAEGGLMLSQLTNGGNHAAPMPSVPDVPASLLSGYRSPQPAGAESVASGYSNPSKYSNTSHQRDWSRDAAEPPSVPRFQDRDRPLAPAGIHGRKRSNTGGHVPPPISFRGFSSPSQHAPTNSQSTGTGSSDLYLNPSNNSNSVGYDNGPVSAGLLGQGWGGMSVISGRTSEASTRASGPNFFDAIGTMRMEAFISPLAFTRYESDANFPDPLDDGKYRARRRNKEVRRRKSRSRSRHRGGERDSYSSRGTGGRDYYSGSRTAGEEEYAREDPFKGF</sequence>
<feature type="compositionally biased region" description="Low complexity" evidence="2">
    <location>
        <begin position="1093"/>
        <end position="1108"/>
    </location>
</feature>
<accession>A0A194WD51</accession>